<dbReference type="STRING" id="1798371.A2W14_01590"/>
<dbReference type="Proteomes" id="UP000176665">
    <property type="component" value="Unassembled WGS sequence"/>
</dbReference>
<proteinExistence type="predicted"/>
<name>A0A1F5YR55_9BACT</name>
<dbReference type="GO" id="GO:0009103">
    <property type="term" value="P:lipopolysaccharide biosynthetic process"/>
    <property type="evidence" value="ECO:0007669"/>
    <property type="project" value="TreeGrafter"/>
</dbReference>
<dbReference type="EMBL" id="MFJA01000062">
    <property type="protein sequence ID" value="OGG02477.1"/>
    <property type="molecule type" value="Genomic_DNA"/>
</dbReference>
<dbReference type="SUPFAM" id="SSF53756">
    <property type="entry name" value="UDP-Glycosyltransferase/glycogen phosphorylase"/>
    <property type="match status" value="1"/>
</dbReference>
<dbReference type="Gene3D" id="3.40.50.2000">
    <property type="entry name" value="Glycogen Phosphorylase B"/>
    <property type="match status" value="2"/>
</dbReference>
<comment type="caution">
    <text evidence="2">The sequence shown here is derived from an EMBL/GenBank/DDBJ whole genome shotgun (WGS) entry which is preliminary data.</text>
</comment>
<dbReference type="GO" id="GO:0016757">
    <property type="term" value="F:glycosyltransferase activity"/>
    <property type="evidence" value="ECO:0007669"/>
    <property type="project" value="TreeGrafter"/>
</dbReference>
<dbReference type="Pfam" id="PF13692">
    <property type="entry name" value="Glyco_trans_1_4"/>
    <property type="match status" value="1"/>
</dbReference>
<organism evidence="2 3">
    <name type="scientific">Candidatus Gottesmanbacteria bacterium RBG_16_37_8</name>
    <dbReference type="NCBI Taxonomy" id="1798371"/>
    <lineage>
        <taxon>Bacteria</taxon>
        <taxon>Candidatus Gottesmaniibacteriota</taxon>
    </lineage>
</organism>
<protein>
    <recommendedName>
        <fullName evidence="4">Glycosyl transferase family 1 domain-containing protein</fullName>
    </recommendedName>
</protein>
<evidence type="ECO:0000313" key="3">
    <source>
        <dbReference type="Proteomes" id="UP000176665"/>
    </source>
</evidence>
<evidence type="ECO:0000313" key="2">
    <source>
        <dbReference type="EMBL" id="OGG02477.1"/>
    </source>
</evidence>
<keyword evidence="1" id="KW-0808">Transferase</keyword>
<sequence>MDQRTTANHLLVLTSYPYKGKVHGPCTVGIASYTKNTLFYLQKISDFQKKKLRITVLAEVLPGIKKGESYLENNITVKRLWQKNSLLTYWTLLKEIIREKDASKILFEFEISMFGKPLTLIPLPFFLLFLKFFGKKIILVPHQFINDINELSGHINLSRKSLKSKMLNLFISSFYFFTFKVSDKIIVFEEIFRQKLQKFVPQHKINVIPHGVEKKQNILTRSQARQLLKLKDDFIILYFGFLGWYKGTDWLVDRIQNADYRIQGKKIKLIIAGGENPNHENKPFYKIYCQNIKDKANKSNGKIKITGFIKEKDIPVFFSAADLVILPYRTFMSSSGPLSLAFTYDKPVILSDNLHDYLKTSDFSGNLLSSDLKSEDIFFPLDKEGLFNLLKEINDQKLAKMSEFSSKMEKSRNFMAIGRMYLKEII</sequence>
<dbReference type="PANTHER" id="PTHR46401">
    <property type="entry name" value="GLYCOSYLTRANSFERASE WBBK-RELATED"/>
    <property type="match status" value="1"/>
</dbReference>
<accession>A0A1F5YR55</accession>
<evidence type="ECO:0000256" key="1">
    <source>
        <dbReference type="ARBA" id="ARBA00022679"/>
    </source>
</evidence>
<dbReference type="PANTHER" id="PTHR46401:SF2">
    <property type="entry name" value="GLYCOSYLTRANSFERASE WBBK-RELATED"/>
    <property type="match status" value="1"/>
</dbReference>
<dbReference type="AlphaFoldDB" id="A0A1F5YR55"/>
<evidence type="ECO:0008006" key="4">
    <source>
        <dbReference type="Google" id="ProtNLM"/>
    </source>
</evidence>
<reference evidence="2 3" key="1">
    <citation type="journal article" date="2016" name="Nat. Commun.">
        <title>Thousands of microbial genomes shed light on interconnected biogeochemical processes in an aquifer system.</title>
        <authorList>
            <person name="Anantharaman K."/>
            <person name="Brown C.T."/>
            <person name="Hug L.A."/>
            <person name="Sharon I."/>
            <person name="Castelle C.J."/>
            <person name="Probst A.J."/>
            <person name="Thomas B.C."/>
            <person name="Singh A."/>
            <person name="Wilkins M.J."/>
            <person name="Karaoz U."/>
            <person name="Brodie E.L."/>
            <person name="Williams K.H."/>
            <person name="Hubbard S.S."/>
            <person name="Banfield J.F."/>
        </authorList>
    </citation>
    <scope>NUCLEOTIDE SEQUENCE [LARGE SCALE GENOMIC DNA]</scope>
</reference>
<gene>
    <name evidence="2" type="ORF">A2W14_01590</name>
</gene>